<feature type="domain" description="Helicase C-terminal" evidence="12">
    <location>
        <begin position="490"/>
        <end position="641"/>
    </location>
</feature>
<dbReference type="Pfam" id="PF04851">
    <property type="entry name" value="ResIII"/>
    <property type="match status" value="1"/>
</dbReference>
<keyword evidence="4 9" id="KW-0347">Helicase</keyword>
<name>A0ABD5PZC7_9EURY</name>
<dbReference type="EC" id="5.6.2.4" evidence="9"/>
<feature type="domain" description="Helicase ATP-binding" evidence="11">
    <location>
        <begin position="290"/>
        <end position="439"/>
    </location>
</feature>
<dbReference type="GO" id="GO:0016818">
    <property type="term" value="F:hydrolase activity, acting on acid anhydrides, in phosphorus-containing anhydrides"/>
    <property type="evidence" value="ECO:0007669"/>
    <property type="project" value="UniProtKB-UniRule"/>
</dbReference>
<keyword evidence="2 9" id="KW-0547">Nucleotide-binding</keyword>
<dbReference type="PROSITE" id="PS51194">
    <property type="entry name" value="HELICASE_CTER"/>
    <property type="match status" value="1"/>
</dbReference>
<dbReference type="InterPro" id="IPR014001">
    <property type="entry name" value="Helicase_ATP-bd"/>
</dbReference>
<evidence type="ECO:0000256" key="4">
    <source>
        <dbReference type="ARBA" id="ARBA00022806"/>
    </source>
</evidence>
<dbReference type="InterPro" id="IPR050615">
    <property type="entry name" value="ATP-dep_DNA_Helicase"/>
</dbReference>
<dbReference type="Proteomes" id="UP001595945">
    <property type="component" value="Unassembled WGS sequence"/>
</dbReference>
<evidence type="ECO:0000256" key="6">
    <source>
        <dbReference type="ARBA" id="ARBA00023235"/>
    </source>
</evidence>
<organism evidence="13 14">
    <name type="scientific">Halorussus aquaticus</name>
    <dbReference type="NCBI Taxonomy" id="2953748"/>
    <lineage>
        <taxon>Archaea</taxon>
        <taxon>Methanobacteriati</taxon>
        <taxon>Methanobacteriota</taxon>
        <taxon>Stenosarchaea group</taxon>
        <taxon>Halobacteria</taxon>
        <taxon>Halobacteriales</taxon>
        <taxon>Haladaptataceae</taxon>
        <taxon>Halorussus</taxon>
    </lineage>
</organism>
<dbReference type="InterPro" id="IPR027417">
    <property type="entry name" value="P-loop_NTPase"/>
</dbReference>
<evidence type="ECO:0000256" key="3">
    <source>
        <dbReference type="ARBA" id="ARBA00022801"/>
    </source>
</evidence>
<dbReference type="InterPro" id="IPR001650">
    <property type="entry name" value="Helicase_C-like"/>
</dbReference>
<comment type="catalytic activity">
    <reaction evidence="7 9">
        <text>Couples ATP hydrolysis with the unwinding of duplex DNA by translocating in the 3'-5' direction.</text>
        <dbReference type="EC" id="5.6.2.4"/>
    </reaction>
</comment>
<dbReference type="SMART" id="SM00490">
    <property type="entry name" value="HELICc"/>
    <property type="match status" value="1"/>
</dbReference>
<dbReference type="SUPFAM" id="SSF52540">
    <property type="entry name" value="P-loop containing nucleoside triphosphate hydrolases"/>
    <property type="match status" value="1"/>
</dbReference>
<comment type="similarity">
    <text evidence="1 9">Belongs to the helicase family. RAD25/XPB subfamily.</text>
</comment>
<dbReference type="Pfam" id="PF16203">
    <property type="entry name" value="ERCC3_RAD25_C"/>
    <property type="match status" value="1"/>
</dbReference>
<dbReference type="HAMAP" id="MF_01489">
    <property type="entry name" value="Helicase_Rad25_arch"/>
    <property type="match status" value="1"/>
</dbReference>
<comment type="caution">
    <text evidence="13">The sequence shown here is derived from an EMBL/GenBank/DDBJ whole genome shotgun (WGS) entry which is preliminary data.</text>
</comment>
<dbReference type="GO" id="GO:0005524">
    <property type="term" value="F:ATP binding"/>
    <property type="evidence" value="ECO:0007669"/>
    <property type="project" value="UniProtKB-UniRule"/>
</dbReference>
<dbReference type="PROSITE" id="PS51192">
    <property type="entry name" value="HELICASE_ATP_BIND_1"/>
    <property type="match status" value="1"/>
</dbReference>
<dbReference type="EMBL" id="JBHSHT010000001">
    <property type="protein sequence ID" value="MFC4823733.1"/>
    <property type="molecule type" value="Genomic_DNA"/>
</dbReference>
<evidence type="ECO:0000259" key="11">
    <source>
        <dbReference type="PROSITE" id="PS51192"/>
    </source>
</evidence>
<evidence type="ECO:0000256" key="8">
    <source>
        <dbReference type="ARBA" id="ARBA00048988"/>
    </source>
</evidence>
<sequence>MTDSENDVADADPPDESDAPPGEATDPVESANDAADDEAVSVESFHDAVEQFGRPVVTAEEVARALDRSQAETDDALTGLAEREGVERLDVSNDPVVWYPTDWGKLADRERVIVFPKRRELVVDQPTQFTRAQLSQFAHLVDTTRDGGYIYEIRQEDVWAAPFDDFEDLRGTLRDVLPERSPHLEEWMESQWKRARQFVLRTDEEDGYVVLEAASEDLMGNVARQRLDEGQLRAPLSDTESWVAEESVAEVKRILYEAGYPVRDERDLDTGEELDVTLNLRLRDYQQEWVNQFVETKSGVLVGPPGSGKTVAGMAAIEAVGGETLILVPGRELATQWHEELLANTTLAPDQIGEYHGGTKDVRPVTIATYQTAGMDRHRQLFDQREWGLIIYDEVHHVPSRVFRRSAELQSKHRLGLSATPVREDDKEEEIFTLIGPPIGTDWDALFEAGYVQEPEVQIRYVPWDDETYRNEYGSADGHEKRQVAASNPAKLREIRHLRAEHPHAKTLIFVEYLDQGEALAEALNVPFISGEMRHARREQLLQQFKSGQRDALVVSRVGDEGIDLPDAELAIVASGLGGSRRQGAQRAGRTMRPTGNSRMYVLATRGTTEEDFARRRMQHLSAKGVRVTEQSAEAVEDRTP</sequence>
<evidence type="ECO:0000256" key="7">
    <source>
        <dbReference type="ARBA" id="ARBA00034617"/>
    </source>
</evidence>
<evidence type="ECO:0000256" key="1">
    <source>
        <dbReference type="ARBA" id="ARBA00006637"/>
    </source>
</evidence>
<dbReference type="InterPro" id="IPR006935">
    <property type="entry name" value="Helicase/UvrB_N"/>
</dbReference>
<dbReference type="Gene3D" id="3.40.50.300">
    <property type="entry name" value="P-loop containing nucleotide triphosphate hydrolases"/>
    <property type="match status" value="2"/>
</dbReference>
<dbReference type="PANTHER" id="PTHR11274:SF0">
    <property type="entry name" value="GENERAL TRANSCRIPTION AND DNA REPAIR FACTOR IIH HELICASE SUBUNIT XPB"/>
    <property type="match status" value="1"/>
</dbReference>
<dbReference type="InterPro" id="IPR032438">
    <property type="entry name" value="ERCC3_RAD25_C"/>
</dbReference>
<evidence type="ECO:0000256" key="9">
    <source>
        <dbReference type="HAMAP-Rule" id="MF_01489"/>
    </source>
</evidence>
<gene>
    <name evidence="9" type="primary">rad25</name>
    <name evidence="13" type="ORF">ACFO9K_05625</name>
</gene>
<protein>
    <recommendedName>
        <fullName evidence="9">Putative DNA 3'-5' helicase Rad25</fullName>
        <ecNumber evidence="9">5.6.2.4</ecNumber>
    </recommendedName>
</protein>
<accession>A0ABD5PZC7</accession>
<proteinExistence type="inferred from homology"/>
<evidence type="ECO:0000256" key="10">
    <source>
        <dbReference type="SAM" id="MobiDB-lite"/>
    </source>
</evidence>
<keyword evidence="5 9" id="KW-0067">ATP-binding</keyword>
<evidence type="ECO:0000256" key="5">
    <source>
        <dbReference type="ARBA" id="ARBA00022840"/>
    </source>
</evidence>
<dbReference type="RefSeq" id="WP_254270320.1">
    <property type="nucleotide sequence ID" value="NZ_CP100401.1"/>
</dbReference>
<dbReference type="GeneID" id="73046994"/>
<dbReference type="AlphaFoldDB" id="A0ABD5PZC7"/>
<dbReference type="InterPro" id="IPR030882">
    <property type="entry name" value="Helicase_Rad25_arc"/>
</dbReference>
<dbReference type="SMART" id="SM00487">
    <property type="entry name" value="DEXDc"/>
    <property type="match status" value="1"/>
</dbReference>
<dbReference type="InterPro" id="IPR003593">
    <property type="entry name" value="AAA+_ATPase"/>
</dbReference>
<keyword evidence="6 9" id="KW-0413">Isomerase</keyword>
<feature type="region of interest" description="Disordered" evidence="10">
    <location>
        <begin position="1"/>
        <end position="47"/>
    </location>
</feature>
<reference evidence="13 14" key="1">
    <citation type="journal article" date="2019" name="Int. J. Syst. Evol. Microbiol.">
        <title>The Global Catalogue of Microorganisms (GCM) 10K type strain sequencing project: providing services to taxonomists for standard genome sequencing and annotation.</title>
        <authorList>
            <consortium name="The Broad Institute Genomics Platform"/>
            <consortium name="The Broad Institute Genome Sequencing Center for Infectious Disease"/>
            <person name="Wu L."/>
            <person name="Ma J."/>
        </authorList>
    </citation>
    <scope>NUCLEOTIDE SEQUENCE [LARGE SCALE GENOMIC DNA]</scope>
    <source>
        <strain evidence="13 14">XZYJ18</strain>
    </source>
</reference>
<dbReference type="PANTHER" id="PTHR11274">
    <property type="entry name" value="RAD25/XP-B DNA REPAIR HELICASE"/>
    <property type="match status" value="1"/>
</dbReference>
<feature type="compositionally biased region" description="Acidic residues" evidence="10">
    <location>
        <begin position="1"/>
        <end position="18"/>
    </location>
</feature>
<evidence type="ECO:0000256" key="2">
    <source>
        <dbReference type="ARBA" id="ARBA00022741"/>
    </source>
</evidence>
<comment type="catalytic activity">
    <reaction evidence="8 9">
        <text>ATP + H2O = ADP + phosphate + H(+)</text>
        <dbReference type="Rhea" id="RHEA:13065"/>
        <dbReference type="ChEBI" id="CHEBI:15377"/>
        <dbReference type="ChEBI" id="CHEBI:15378"/>
        <dbReference type="ChEBI" id="CHEBI:30616"/>
        <dbReference type="ChEBI" id="CHEBI:43474"/>
        <dbReference type="ChEBI" id="CHEBI:456216"/>
        <dbReference type="EC" id="5.6.2.4"/>
    </reaction>
</comment>
<evidence type="ECO:0000259" key="12">
    <source>
        <dbReference type="PROSITE" id="PS51194"/>
    </source>
</evidence>
<keyword evidence="14" id="KW-1185">Reference proteome</keyword>
<evidence type="ECO:0000313" key="14">
    <source>
        <dbReference type="Proteomes" id="UP001595945"/>
    </source>
</evidence>
<dbReference type="PRINTS" id="PR00851">
    <property type="entry name" value="XRODRMPGMNTB"/>
</dbReference>
<dbReference type="SMART" id="SM00382">
    <property type="entry name" value="AAA"/>
    <property type="match status" value="1"/>
</dbReference>
<evidence type="ECO:0000313" key="13">
    <source>
        <dbReference type="EMBL" id="MFC4823733.1"/>
    </source>
</evidence>
<dbReference type="GO" id="GO:0043138">
    <property type="term" value="F:3'-5' DNA helicase activity"/>
    <property type="evidence" value="ECO:0007669"/>
    <property type="project" value="UniProtKB-EC"/>
</dbReference>
<keyword evidence="3 9" id="KW-0378">Hydrolase</keyword>